<feature type="transmembrane region" description="Helical" evidence="5">
    <location>
        <begin position="149"/>
        <end position="166"/>
    </location>
</feature>
<accession>A0ABD6F055</accession>
<dbReference type="InterPro" id="IPR001708">
    <property type="entry name" value="YidC/ALB3/OXA1/COX18"/>
</dbReference>
<reference evidence="6 7" key="1">
    <citation type="submission" date="2024-08" db="EMBL/GenBank/DDBJ databases">
        <title>Gnathostoma spinigerum genome.</title>
        <authorList>
            <person name="Gonzalez-Bertolin B."/>
            <person name="Monzon S."/>
            <person name="Zaballos A."/>
            <person name="Jimenez P."/>
            <person name="Dekumyoy P."/>
            <person name="Varona S."/>
            <person name="Cuesta I."/>
            <person name="Sumanam S."/>
            <person name="Adisakwattana P."/>
            <person name="Gasser R.B."/>
            <person name="Hernandez-Gonzalez A."/>
            <person name="Young N.D."/>
            <person name="Perteguer M.J."/>
        </authorList>
    </citation>
    <scope>NUCLEOTIDE SEQUENCE [LARGE SCALE GENOMIC DNA]</scope>
    <source>
        <strain evidence="6">AL3</strain>
        <tissue evidence="6">Liver</tissue>
    </source>
</reference>
<dbReference type="AlphaFoldDB" id="A0ABD6F055"/>
<comment type="caution">
    <text evidence="6">The sequence shown here is derived from an EMBL/GenBank/DDBJ whole genome shotgun (WGS) entry which is preliminary data.</text>
</comment>
<evidence type="ECO:0000256" key="4">
    <source>
        <dbReference type="ARBA" id="ARBA00023136"/>
    </source>
</evidence>
<dbReference type="EMBL" id="JBGFUD010009164">
    <property type="protein sequence ID" value="MFH4982387.1"/>
    <property type="molecule type" value="Genomic_DNA"/>
</dbReference>
<sequence>MHELGIPWTGAIVTAGLALRLLTSPTQIMAERLFAKRLHASNFFRYEILKRIGAEHRLDIVPSSDKTKFVLSSDDKSLLSESERMVSDYTLRYLKQNGLQASRIQNLKMCTIPVWIFSSFAIRNIITSEFHPCLPGILWFNNLLLPDEYFVLPIAVGVFGFFNLWSQRRIYPVNMDTFRTRCYDFLLVFFTLFAVRIMMDMPSCIPLYWLTVSATGMVQNHLLRHPTVKKFFGIQKLPTDSVTPFRDLFFMRRSKFT</sequence>
<protein>
    <submittedName>
        <fullName evidence="6">Uncharacterized protein</fullName>
    </submittedName>
</protein>
<comment type="subcellular location">
    <subcellularLocation>
        <location evidence="1">Membrane</location>
        <topology evidence="1">Multi-pass membrane protein</topology>
    </subcellularLocation>
</comment>
<organism evidence="6 7">
    <name type="scientific">Gnathostoma spinigerum</name>
    <dbReference type="NCBI Taxonomy" id="75299"/>
    <lineage>
        <taxon>Eukaryota</taxon>
        <taxon>Metazoa</taxon>
        <taxon>Ecdysozoa</taxon>
        <taxon>Nematoda</taxon>
        <taxon>Chromadorea</taxon>
        <taxon>Rhabditida</taxon>
        <taxon>Spirurina</taxon>
        <taxon>Gnathostomatomorpha</taxon>
        <taxon>Gnathostomatoidea</taxon>
        <taxon>Gnathostomatidae</taxon>
        <taxon>Gnathostoma</taxon>
    </lineage>
</organism>
<dbReference type="PANTHER" id="PTHR12428:SF65">
    <property type="entry name" value="CYTOCHROME C OXIDASE ASSEMBLY PROTEIN COX18, MITOCHONDRIAL"/>
    <property type="match status" value="1"/>
</dbReference>
<evidence type="ECO:0000313" key="7">
    <source>
        <dbReference type="Proteomes" id="UP001608902"/>
    </source>
</evidence>
<feature type="transmembrane region" description="Helical" evidence="5">
    <location>
        <begin position="178"/>
        <end position="199"/>
    </location>
</feature>
<dbReference type="GO" id="GO:0051205">
    <property type="term" value="P:protein insertion into membrane"/>
    <property type="evidence" value="ECO:0007669"/>
    <property type="project" value="UniProtKB-ARBA"/>
</dbReference>
<proteinExistence type="predicted"/>
<evidence type="ECO:0000256" key="3">
    <source>
        <dbReference type="ARBA" id="ARBA00022989"/>
    </source>
</evidence>
<evidence type="ECO:0000256" key="2">
    <source>
        <dbReference type="ARBA" id="ARBA00022692"/>
    </source>
</evidence>
<keyword evidence="3 5" id="KW-1133">Transmembrane helix</keyword>
<keyword evidence="2 5" id="KW-0812">Transmembrane</keyword>
<keyword evidence="7" id="KW-1185">Reference proteome</keyword>
<dbReference type="PANTHER" id="PTHR12428">
    <property type="entry name" value="OXA1"/>
    <property type="match status" value="1"/>
</dbReference>
<evidence type="ECO:0000256" key="5">
    <source>
        <dbReference type="SAM" id="Phobius"/>
    </source>
</evidence>
<name>A0ABD6F055_9BILA</name>
<gene>
    <name evidence="6" type="ORF">AB6A40_009096</name>
</gene>
<evidence type="ECO:0000256" key="1">
    <source>
        <dbReference type="ARBA" id="ARBA00004141"/>
    </source>
</evidence>
<evidence type="ECO:0000313" key="6">
    <source>
        <dbReference type="EMBL" id="MFH4982387.1"/>
    </source>
</evidence>
<dbReference type="GO" id="GO:0016020">
    <property type="term" value="C:membrane"/>
    <property type="evidence" value="ECO:0007669"/>
    <property type="project" value="UniProtKB-SubCell"/>
</dbReference>
<keyword evidence="4 5" id="KW-0472">Membrane</keyword>
<feature type="transmembrane region" description="Helical" evidence="5">
    <location>
        <begin position="6"/>
        <end position="23"/>
    </location>
</feature>
<feature type="transmembrane region" description="Helical" evidence="5">
    <location>
        <begin position="109"/>
        <end position="126"/>
    </location>
</feature>
<dbReference type="Proteomes" id="UP001608902">
    <property type="component" value="Unassembled WGS sequence"/>
</dbReference>